<comment type="caution">
    <text evidence="3">The sequence shown here is derived from an EMBL/GenBank/DDBJ whole genome shotgun (WGS) entry which is preliminary data.</text>
</comment>
<evidence type="ECO:0000256" key="2">
    <source>
        <dbReference type="SAM" id="Phobius"/>
    </source>
</evidence>
<evidence type="ECO:0000313" key="3">
    <source>
        <dbReference type="EMBL" id="RXH57630.1"/>
    </source>
</evidence>
<organism evidence="3 4">
    <name type="scientific">Granulicella sibirica</name>
    <dbReference type="NCBI Taxonomy" id="2479048"/>
    <lineage>
        <taxon>Bacteria</taxon>
        <taxon>Pseudomonadati</taxon>
        <taxon>Acidobacteriota</taxon>
        <taxon>Terriglobia</taxon>
        <taxon>Terriglobales</taxon>
        <taxon>Acidobacteriaceae</taxon>
        <taxon>Granulicella</taxon>
    </lineage>
</organism>
<feature type="transmembrane region" description="Helical" evidence="2">
    <location>
        <begin position="133"/>
        <end position="153"/>
    </location>
</feature>
<feature type="compositionally biased region" description="Pro residues" evidence="1">
    <location>
        <begin position="68"/>
        <end position="85"/>
    </location>
</feature>
<feature type="transmembrane region" description="Helical" evidence="2">
    <location>
        <begin position="173"/>
        <end position="192"/>
    </location>
</feature>
<dbReference type="RefSeq" id="WP_128911773.1">
    <property type="nucleotide sequence ID" value="NZ_RDSM01000001.1"/>
</dbReference>
<keyword evidence="2" id="KW-0472">Membrane</keyword>
<gene>
    <name evidence="3" type="ORF">GRAN_0940</name>
</gene>
<keyword evidence="4" id="KW-1185">Reference proteome</keyword>
<keyword evidence="2" id="KW-0812">Transmembrane</keyword>
<proteinExistence type="predicted"/>
<protein>
    <submittedName>
        <fullName evidence="3">Uncharacterized protein</fullName>
    </submittedName>
</protein>
<dbReference type="AlphaFoldDB" id="A0A4Q0T4W1"/>
<name>A0A4Q0T4W1_9BACT</name>
<sequence>MWTRVPHTGVFLPFGTIGGTFRTFRLHTPGVYTKSMDSVRFGRVLGIGTRLAGKTLVQAVDAATAPNPNGPTTPDGPSPSRPEPPAQGVVIPPARARVETAARQARATSQGVARGSRKFGDAVWGPVARASGVLWLEVTGVFFGLIALFGLQGMWTNRFAFRATASHTDHQHLLLETALAVVFGYFCASSFIRASRRSRRA</sequence>
<dbReference type="OrthoDB" id="121846at2"/>
<dbReference type="EMBL" id="RDSM01000001">
    <property type="protein sequence ID" value="RXH57630.1"/>
    <property type="molecule type" value="Genomic_DNA"/>
</dbReference>
<keyword evidence="2" id="KW-1133">Transmembrane helix</keyword>
<evidence type="ECO:0000313" key="4">
    <source>
        <dbReference type="Proteomes" id="UP000289437"/>
    </source>
</evidence>
<reference evidence="4" key="2">
    <citation type="submission" date="2019-02" db="EMBL/GenBank/DDBJ databases">
        <title>Granulicella sibirica sp. nov., a psychrotolerant acidobacterium isolated from an organic soil layer in forested tundra, West Siberia.</title>
        <authorList>
            <person name="Oshkin I.Y."/>
            <person name="Kulichevskaya I.S."/>
            <person name="Rijpstra W.I.C."/>
            <person name="Sinninghe Damste J.S."/>
            <person name="Rakitin A.L."/>
            <person name="Ravin N.V."/>
            <person name="Dedysh S.N."/>
        </authorList>
    </citation>
    <scope>NUCLEOTIDE SEQUENCE [LARGE SCALE GENOMIC DNA]</scope>
    <source>
        <strain evidence="4">AF10</strain>
    </source>
</reference>
<evidence type="ECO:0000256" key="1">
    <source>
        <dbReference type="SAM" id="MobiDB-lite"/>
    </source>
</evidence>
<dbReference type="Proteomes" id="UP000289437">
    <property type="component" value="Unassembled WGS sequence"/>
</dbReference>
<reference evidence="3 4" key="1">
    <citation type="submission" date="2018-11" db="EMBL/GenBank/DDBJ databases">
        <authorList>
            <person name="Mardanov A.V."/>
            <person name="Ravin N.V."/>
            <person name="Dedysh S.N."/>
        </authorList>
    </citation>
    <scope>NUCLEOTIDE SEQUENCE [LARGE SCALE GENOMIC DNA]</scope>
    <source>
        <strain evidence="3 4">AF10</strain>
    </source>
</reference>
<accession>A0A4Q0T4W1</accession>
<feature type="region of interest" description="Disordered" evidence="1">
    <location>
        <begin position="63"/>
        <end position="89"/>
    </location>
</feature>